<dbReference type="SUPFAM" id="SSF56645">
    <property type="entry name" value="Acyl-CoA dehydrogenase NM domain-like"/>
    <property type="match status" value="1"/>
</dbReference>
<evidence type="ECO:0000256" key="4">
    <source>
        <dbReference type="ARBA" id="ARBA00022827"/>
    </source>
</evidence>
<dbReference type="EMBL" id="SHBP01000001">
    <property type="protein sequence ID" value="RZO22953.1"/>
    <property type="molecule type" value="Genomic_DNA"/>
</dbReference>
<gene>
    <name evidence="8" type="ORF">EVB03_00920</name>
</gene>
<evidence type="ECO:0000259" key="6">
    <source>
        <dbReference type="Pfam" id="PF00441"/>
    </source>
</evidence>
<evidence type="ECO:0000256" key="5">
    <source>
        <dbReference type="ARBA" id="ARBA00023002"/>
    </source>
</evidence>
<sequence length="373" mass="40876">MNLDFSDDQKLLQSEARKFFDKEQACRRGRAVMDAESDLDQDLWNQIVSMGWTGIRIPEQYEGLGLGHLELCVVAEELGRSLAPVPYSSSVYLFTEILVKFANEDIKKDLLPKLVTGECVGTLALTEQLYAPTEDNINTKVSNDLISGKKIAVPDANAATHAIVVCQGDKGIELRLIDLSVKNCVLEKQATIDDTRGYAAIEFNNAPSTLIGDAENGWSMLQNTLDQAAVLFSFEQIGGAQAALDMATDYAKHRFAFGRAIGSYQGIKHKLADMYIALTLAKSNTYYGAWALSTDSSELSVAAATARVSSTEAFKLCAQENIQTHGGNGFTWEYDCHMFYRRAKVLSLNIGSLAVWKEKLISGLEKSNLASAN</sequence>
<dbReference type="PANTHER" id="PTHR43884">
    <property type="entry name" value="ACYL-COA DEHYDROGENASE"/>
    <property type="match status" value="1"/>
</dbReference>
<dbReference type="Gene3D" id="1.10.540.10">
    <property type="entry name" value="Acyl-CoA dehydrogenase/oxidase, N-terminal domain"/>
    <property type="match status" value="1"/>
</dbReference>
<organism evidence="8 9">
    <name type="scientific">SAR92 clade bacterium</name>
    <dbReference type="NCBI Taxonomy" id="2315479"/>
    <lineage>
        <taxon>Bacteria</taxon>
        <taxon>Pseudomonadati</taxon>
        <taxon>Pseudomonadota</taxon>
        <taxon>Gammaproteobacteria</taxon>
        <taxon>Cellvibrionales</taxon>
        <taxon>Porticoccaceae</taxon>
        <taxon>SAR92 clade</taxon>
    </lineage>
</organism>
<feature type="domain" description="Acyl-CoA dehydrogenase/oxidase N-terminal" evidence="7">
    <location>
        <begin position="6"/>
        <end position="118"/>
    </location>
</feature>
<dbReference type="InterPro" id="IPR013786">
    <property type="entry name" value="AcylCoA_DH/ox_N"/>
</dbReference>
<comment type="cofactor">
    <cofactor evidence="1">
        <name>FAD</name>
        <dbReference type="ChEBI" id="CHEBI:57692"/>
    </cofactor>
</comment>
<keyword evidence="5" id="KW-0560">Oxidoreductase</keyword>
<name>A0A520MP03_9GAMM</name>
<evidence type="ECO:0000256" key="1">
    <source>
        <dbReference type="ARBA" id="ARBA00001974"/>
    </source>
</evidence>
<feature type="domain" description="Acyl-CoA dehydrogenase/oxidase C-terminal" evidence="6">
    <location>
        <begin position="216"/>
        <end position="354"/>
    </location>
</feature>
<evidence type="ECO:0000256" key="3">
    <source>
        <dbReference type="ARBA" id="ARBA00022630"/>
    </source>
</evidence>
<keyword evidence="3" id="KW-0285">Flavoprotein</keyword>
<evidence type="ECO:0000259" key="7">
    <source>
        <dbReference type="Pfam" id="PF02771"/>
    </source>
</evidence>
<dbReference type="InterPro" id="IPR036250">
    <property type="entry name" value="AcylCo_DH-like_C"/>
</dbReference>
<dbReference type="InterPro" id="IPR009075">
    <property type="entry name" value="AcylCo_DH/oxidase_C"/>
</dbReference>
<dbReference type="PANTHER" id="PTHR43884:SF20">
    <property type="entry name" value="ACYL-COA DEHYDROGENASE FADE28"/>
    <property type="match status" value="1"/>
</dbReference>
<dbReference type="InterPro" id="IPR009100">
    <property type="entry name" value="AcylCoA_DH/oxidase_NM_dom_sf"/>
</dbReference>
<dbReference type="SUPFAM" id="SSF47203">
    <property type="entry name" value="Acyl-CoA dehydrogenase C-terminal domain-like"/>
    <property type="match status" value="1"/>
</dbReference>
<dbReference type="Gene3D" id="1.20.140.10">
    <property type="entry name" value="Butyryl-CoA Dehydrogenase, subunit A, domain 3"/>
    <property type="match status" value="1"/>
</dbReference>
<comment type="similarity">
    <text evidence="2">Belongs to the acyl-CoA dehydrogenase family.</text>
</comment>
<dbReference type="GO" id="GO:0003995">
    <property type="term" value="F:acyl-CoA dehydrogenase activity"/>
    <property type="evidence" value="ECO:0007669"/>
    <property type="project" value="TreeGrafter"/>
</dbReference>
<reference evidence="8 9" key="1">
    <citation type="submission" date="2019-02" db="EMBL/GenBank/DDBJ databases">
        <title>Prokaryotic population dynamics and viral predation in marine succession experiment using metagenomics: the confinement effect.</title>
        <authorList>
            <person name="Haro-Moreno J.M."/>
            <person name="Rodriguez-Valera F."/>
            <person name="Lopez-Perez M."/>
        </authorList>
    </citation>
    <scope>NUCLEOTIDE SEQUENCE [LARGE SCALE GENOMIC DNA]</scope>
    <source>
        <strain evidence="8">MED-G170</strain>
    </source>
</reference>
<proteinExistence type="inferred from homology"/>
<dbReference type="CDD" id="cd00567">
    <property type="entry name" value="ACAD"/>
    <property type="match status" value="1"/>
</dbReference>
<dbReference type="InterPro" id="IPR037069">
    <property type="entry name" value="AcylCoA_DH/ox_N_sf"/>
</dbReference>
<protein>
    <submittedName>
        <fullName evidence="8">Acyl-CoA dehydrogenase</fullName>
    </submittedName>
</protein>
<dbReference type="AlphaFoldDB" id="A0A520MP03"/>
<dbReference type="Pfam" id="PF00441">
    <property type="entry name" value="Acyl-CoA_dh_1"/>
    <property type="match status" value="1"/>
</dbReference>
<dbReference type="Pfam" id="PF02771">
    <property type="entry name" value="Acyl-CoA_dh_N"/>
    <property type="match status" value="1"/>
</dbReference>
<evidence type="ECO:0000256" key="2">
    <source>
        <dbReference type="ARBA" id="ARBA00009347"/>
    </source>
</evidence>
<evidence type="ECO:0000313" key="9">
    <source>
        <dbReference type="Proteomes" id="UP000315889"/>
    </source>
</evidence>
<keyword evidence="4" id="KW-0274">FAD</keyword>
<evidence type="ECO:0000313" key="8">
    <source>
        <dbReference type="EMBL" id="RZO22953.1"/>
    </source>
</evidence>
<dbReference type="Proteomes" id="UP000315889">
    <property type="component" value="Unassembled WGS sequence"/>
</dbReference>
<accession>A0A520MP03</accession>
<dbReference type="GO" id="GO:0050660">
    <property type="term" value="F:flavin adenine dinucleotide binding"/>
    <property type="evidence" value="ECO:0007669"/>
    <property type="project" value="InterPro"/>
</dbReference>
<comment type="caution">
    <text evidence="8">The sequence shown here is derived from an EMBL/GenBank/DDBJ whole genome shotgun (WGS) entry which is preliminary data.</text>
</comment>